<dbReference type="InterPro" id="IPR052347">
    <property type="entry name" value="Isochorismatase_Nicotinamidase"/>
</dbReference>
<keyword evidence="2" id="KW-0662">Pyridine nucleotide biosynthesis</keyword>
<dbReference type="Proteomes" id="UP001516390">
    <property type="component" value="Unassembled WGS sequence"/>
</dbReference>
<evidence type="ECO:0000256" key="4">
    <source>
        <dbReference type="ARBA" id="ARBA00022801"/>
    </source>
</evidence>
<evidence type="ECO:0000256" key="2">
    <source>
        <dbReference type="ARBA" id="ARBA00022642"/>
    </source>
</evidence>
<dbReference type="InterPro" id="IPR000868">
    <property type="entry name" value="Isochorismatase-like_dom"/>
</dbReference>
<comment type="similarity">
    <text evidence="1">Belongs to the isochorismatase family.</text>
</comment>
<proteinExistence type="inferred from homology"/>
<dbReference type="RefSeq" id="WP_182080518.1">
    <property type="nucleotide sequence ID" value="NZ_NWUS01000001.1"/>
</dbReference>
<evidence type="ECO:0000256" key="5">
    <source>
        <dbReference type="ARBA" id="ARBA00037900"/>
    </source>
</evidence>
<comment type="pathway">
    <text evidence="5">Cofactor biosynthesis; nicotinate biosynthesis; nicotinate from nicotinamide: step 1/1.</text>
</comment>
<evidence type="ECO:0000313" key="9">
    <source>
        <dbReference type="EMBL" id="MBA5724729.1"/>
    </source>
</evidence>
<dbReference type="SUPFAM" id="SSF52499">
    <property type="entry name" value="Isochorismatase-like hydrolases"/>
    <property type="match status" value="1"/>
</dbReference>
<feature type="domain" description="Isochorismatase-like" evidence="8">
    <location>
        <begin position="17"/>
        <end position="174"/>
    </location>
</feature>
<protein>
    <recommendedName>
        <fullName evidence="6">nicotinamidase</fullName>
        <ecNumber evidence="6">3.5.1.19</ecNumber>
    </recommendedName>
    <alternativeName>
        <fullName evidence="7">Nicotinamide deamidase</fullName>
    </alternativeName>
</protein>
<keyword evidence="3" id="KW-0479">Metal-binding</keyword>
<reference evidence="9 10" key="1">
    <citation type="submission" date="2017-09" db="EMBL/GenBank/DDBJ databases">
        <authorList>
            <person name="Jakob F."/>
        </authorList>
    </citation>
    <scope>NUCLEOTIDE SEQUENCE [LARGE SCALE GENOMIC DNA]</scope>
    <source>
        <strain evidence="9 10">TMW 2.1880</strain>
    </source>
</reference>
<accession>A0ABR5ZK80</accession>
<evidence type="ECO:0000313" key="10">
    <source>
        <dbReference type="Proteomes" id="UP001516390"/>
    </source>
</evidence>
<organism evidence="9 10">
    <name type="scientific">Bombella favorum</name>
    <dbReference type="NCBI Taxonomy" id="2039164"/>
    <lineage>
        <taxon>Bacteria</taxon>
        <taxon>Pseudomonadati</taxon>
        <taxon>Pseudomonadota</taxon>
        <taxon>Alphaproteobacteria</taxon>
        <taxon>Acetobacterales</taxon>
        <taxon>Acetobacteraceae</taxon>
        <taxon>Bombella</taxon>
    </lineage>
</organism>
<evidence type="ECO:0000256" key="1">
    <source>
        <dbReference type="ARBA" id="ARBA00006336"/>
    </source>
</evidence>
<dbReference type="PANTHER" id="PTHR11080:SF2">
    <property type="entry name" value="LD05707P"/>
    <property type="match status" value="1"/>
</dbReference>
<name>A0ABR5ZK80_9PROT</name>
<dbReference type="InterPro" id="IPR036380">
    <property type="entry name" value="Isochorismatase-like_sf"/>
</dbReference>
<gene>
    <name evidence="9" type="ORF">CPA57_00315</name>
</gene>
<evidence type="ECO:0000256" key="7">
    <source>
        <dbReference type="ARBA" id="ARBA00043224"/>
    </source>
</evidence>
<dbReference type="EC" id="3.5.1.19" evidence="6"/>
<sequence>MTSHPPLLPDAITQRDALLIIDMQNDFMPGGALPVSGGPACLPIINHLTQCGFRAVIASQDWHPAQHYSFEEQGGPWPIHCLAGSFGAALVEGLNQQNITHIIRKGTALKADANSAFYDDHGISTGLTALLRGLGITRVFLCGVALDVCVLATARHAVRDGFETYILQRASAGIGALPASLHEEQLILY</sequence>
<keyword evidence="4" id="KW-0378">Hydrolase</keyword>
<evidence type="ECO:0000256" key="6">
    <source>
        <dbReference type="ARBA" id="ARBA00039017"/>
    </source>
</evidence>
<dbReference type="PANTHER" id="PTHR11080">
    <property type="entry name" value="PYRAZINAMIDASE/NICOTINAMIDASE"/>
    <property type="match status" value="1"/>
</dbReference>
<evidence type="ECO:0000259" key="8">
    <source>
        <dbReference type="Pfam" id="PF00857"/>
    </source>
</evidence>
<dbReference type="EMBL" id="NWUS01000001">
    <property type="protein sequence ID" value="MBA5724729.1"/>
    <property type="molecule type" value="Genomic_DNA"/>
</dbReference>
<evidence type="ECO:0000256" key="3">
    <source>
        <dbReference type="ARBA" id="ARBA00022723"/>
    </source>
</evidence>
<keyword evidence="10" id="KW-1185">Reference proteome</keyword>
<comment type="caution">
    <text evidence="9">The sequence shown here is derived from an EMBL/GenBank/DDBJ whole genome shotgun (WGS) entry which is preliminary data.</text>
</comment>
<dbReference type="Gene3D" id="3.40.50.850">
    <property type="entry name" value="Isochorismatase-like"/>
    <property type="match status" value="1"/>
</dbReference>
<dbReference type="Pfam" id="PF00857">
    <property type="entry name" value="Isochorismatase"/>
    <property type="match status" value="1"/>
</dbReference>